<sequence length="608" mass="65097">MGDAGAVGFVMRALGEEDARTRDACVAAAVLMDSSALMPKLEHYLDTDGDGENDHDRADRTAAGIALVMGGIAERAGDAAMAKKVADRCTALLVCPNDMVQVAVANGLASCVRVLGEGEGKAMLEGFLAVSANGALAQGYGLAGVVKGLKTRSLVAHGVLAKLEEKAGSKKDQGARELAVASYGCLARVLGHTFEPYTVKILPTVLAKCGDKVPEVRAASEGALKACTECLCPQGLRHIFSLLLRELEDRGTAWQSKVALLQCMESWVSKEEGQMGRAMQGVVPAVCETLNDTKPEVCAAAQSLLRCFGERLIKSPEMKGMVPALLDAFFSPMEKTVPCVDQLMDVTFINAVDGPCLSLMVPVLSRALKEKRMENRRKASLVVGNMCGLVTDGAALVRYAPSLVPELLLCVKDSNPEMRQYGASALAALLKGMASAHLSARFDELETQLEQLQKDMVSESEETKRKGEKGIQELVDIAMGQATKTNHSEADIEADMQKMKLEEEEKKAAKAKAAEDAKAQAAAEAAKEEAAKPIPGKGFCETSCRVCPQCALALEEQAARDEQKKKDDEKQARLDAKKKAEEEKLKALKKFQEQQKAALAAQGKKKKK</sequence>
<dbReference type="InterPro" id="IPR016024">
    <property type="entry name" value="ARM-type_fold"/>
</dbReference>
<dbReference type="GO" id="GO:0005829">
    <property type="term" value="C:cytosol"/>
    <property type="evidence" value="ECO:0007669"/>
    <property type="project" value="TreeGrafter"/>
</dbReference>
<proteinExistence type="predicted"/>
<evidence type="ECO:0000256" key="2">
    <source>
        <dbReference type="PROSITE-ProRule" id="PRU00103"/>
    </source>
</evidence>
<dbReference type="Pfam" id="PF24984">
    <property type="entry name" value="HEAT_EF3_GNC1"/>
    <property type="match status" value="1"/>
</dbReference>
<evidence type="ECO:0000313" key="6">
    <source>
        <dbReference type="EMBL" id="CAD8793519.1"/>
    </source>
</evidence>
<keyword evidence="1" id="KW-0677">Repeat</keyword>
<feature type="repeat" description="HEAT" evidence="2">
    <location>
        <begin position="403"/>
        <end position="441"/>
    </location>
</feature>
<dbReference type="PANTHER" id="PTHR23346">
    <property type="entry name" value="TRANSLATIONAL ACTIVATOR GCN1-RELATED"/>
    <property type="match status" value="1"/>
</dbReference>
<dbReference type="GO" id="GO:0034198">
    <property type="term" value="P:cellular response to amino acid starvation"/>
    <property type="evidence" value="ECO:0007669"/>
    <property type="project" value="TreeGrafter"/>
</dbReference>
<dbReference type="Pfam" id="PF24987">
    <property type="entry name" value="HEAT_EF3_N"/>
    <property type="match status" value="1"/>
</dbReference>
<dbReference type="GO" id="GO:0006417">
    <property type="term" value="P:regulation of translation"/>
    <property type="evidence" value="ECO:0007669"/>
    <property type="project" value="TreeGrafter"/>
</dbReference>
<keyword evidence="3" id="KW-0175">Coiled coil</keyword>
<feature type="coiled-coil region" evidence="3">
    <location>
        <begin position="435"/>
        <end position="462"/>
    </location>
</feature>
<feature type="region of interest" description="Disordered" evidence="4">
    <location>
        <begin position="557"/>
        <end position="578"/>
    </location>
</feature>
<evidence type="ECO:0000256" key="3">
    <source>
        <dbReference type="SAM" id="Coils"/>
    </source>
</evidence>
<reference evidence="6" key="1">
    <citation type="submission" date="2021-01" db="EMBL/GenBank/DDBJ databases">
        <authorList>
            <person name="Corre E."/>
            <person name="Pelletier E."/>
            <person name="Niang G."/>
            <person name="Scheremetjew M."/>
            <person name="Finn R."/>
            <person name="Kale V."/>
            <person name="Holt S."/>
            <person name="Cochrane G."/>
            <person name="Meng A."/>
            <person name="Brown T."/>
            <person name="Cohen L."/>
        </authorList>
    </citation>
    <scope>NUCLEOTIDE SEQUENCE</scope>
    <source>
        <strain evidence="6">CCMP443</strain>
    </source>
</reference>
<dbReference type="InterPro" id="IPR034085">
    <property type="entry name" value="TOG"/>
</dbReference>
<dbReference type="PANTHER" id="PTHR23346:SF7">
    <property type="entry name" value="STALLED RIBOSOME SENSOR GCN1"/>
    <property type="match status" value="1"/>
</dbReference>
<dbReference type="SUPFAM" id="SSF48371">
    <property type="entry name" value="ARM repeat"/>
    <property type="match status" value="1"/>
</dbReference>
<dbReference type="AlphaFoldDB" id="A0A7S0VV54"/>
<dbReference type="Gene3D" id="1.25.10.10">
    <property type="entry name" value="Leucine-rich Repeat Variant"/>
    <property type="match status" value="1"/>
</dbReference>
<name>A0A7S0VV54_9CRYP</name>
<organism evidence="6">
    <name type="scientific">Hemiselmis tepida</name>
    <dbReference type="NCBI Taxonomy" id="464990"/>
    <lineage>
        <taxon>Eukaryota</taxon>
        <taxon>Cryptophyceae</taxon>
        <taxon>Cryptomonadales</taxon>
        <taxon>Hemiselmidaceae</taxon>
        <taxon>Hemiselmis</taxon>
    </lineage>
</organism>
<dbReference type="InterPro" id="IPR011989">
    <property type="entry name" value="ARM-like"/>
</dbReference>
<evidence type="ECO:0000256" key="1">
    <source>
        <dbReference type="ARBA" id="ARBA00022737"/>
    </source>
</evidence>
<gene>
    <name evidence="6" type="ORF">HTEP1355_LOCUS7532</name>
</gene>
<dbReference type="EMBL" id="HBFN01013092">
    <property type="protein sequence ID" value="CAD8793519.1"/>
    <property type="molecule type" value="Transcribed_RNA"/>
</dbReference>
<dbReference type="PROSITE" id="PS50077">
    <property type="entry name" value="HEAT_REPEAT"/>
    <property type="match status" value="1"/>
</dbReference>
<feature type="domain" description="TOG" evidence="5">
    <location>
        <begin position="109"/>
        <end position="342"/>
    </location>
</feature>
<evidence type="ECO:0000259" key="5">
    <source>
        <dbReference type="SMART" id="SM01349"/>
    </source>
</evidence>
<accession>A0A7S0VV54</accession>
<dbReference type="InterPro" id="IPR021133">
    <property type="entry name" value="HEAT_type_2"/>
</dbReference>
<dbReference type="SMART" id="SM01349">
    <property type="entry name" value="TOG"/>
    <property type="match status" value="1"/>
</dbReference>
<protein>
    <recommendedName>
        <fullName evidence="5">TOG domain-containing protein</fullName>
    </recommendedName>
</protein>
<dbReference type="GO" id="GO:0019887">
    <property type="term" value="F:protein kinase regulator activity"/>
    <property type="evidence" value="ECO:0007669"/>
    <property type="project" value="TreeGrafter"/>
</dbReference>
<evidence type="ECO:0000256" key="4">
    <source>
        <dbReference type="SAM" id="MobiDB-lite"/>
    </source>
</evidence>